<dbReference type="OrthoDB" id="3247158at2759"/>
<keyword evidence="2" id="KW-0472">Membrane</keyword>
<keyword evidence="1" id="KW-0863">Zinc-finger</keyword>
<sequence>MNLSKNGKIDFQTRCSPTPKLYYRKASATFRGPLRTRFFHSEPKWRRIGQEKSGLEKKKVATTSFKQKSLISEEPGDKELGMEYIVEIVSCSNNNEGEMLSCYDARDSSHTGTEVRGSEPCNNDGNIFDLNDTVENNEDGNVVKFTDVAMGDNYLSLLDSKDGDEDNEVVEAFVTNENTETTGTMMQSPRIFRVRRLQSKGDVINDHMVGILVDAHSKKNEFEEARRLIEDFWSLRKFPLGHNVMVSGFGILFKLGNLREQWIYGKVIPERMSDCSYFLQGLCTNKSCPYRHVNVNPNAPVCEGFLRGYCASAFAEDSWLIFHLVAALIVDSVDVEITICKTLPYSFIDFVKMAGYTLQVLYGFNLNLIILLFGAAYLATKILNFDLATHHGMWQEFRITPSICQGFTSAELCQNCMKRFCAVLKFVKAYRKVRKKKLKGNAGLRSRIMLLQLMTKVPRVMGLLLLLINKESLANKRLLLQIVYYSFRICPMKPESVKMSQLLFEQYPGFKEVRMIAAKPRIAFIEYEDKVH</sequence>
<evidence type="ECO:0000313" key="5">
    <source>
        <dbReference type="Proteomes" id="UP000631114"/>
    </source>
</evidence>
<dbReference type="PANTHER" id="PTHR46156:SF1">
    <property type="entry name" value="ZINC FINGER CCCH DOMAIN-CONTAINING PROTEIN 3"/>
    <property type="match status" value="1"/>
</dbReference>
<gene>
    <name evidence="4" type="ORF">IFM89_031475</name>
</gene>
<protein>
    <recommendedName>
        <fullName evidence="3">C3H1-type domain-containing protein</fullName>
    </recommendedName>
</protein>
<accession>A0A835LNB5</accession>
<dbReference type="GO" id="GO:0005634">
    <property type="term" value="C:nucleus"/>
    <property type="evidence" value="ECO:0007669"/>
    <property type="project" value="TreeGrafter"/>
</dbReference>
<organism evidence="4 5">
    <name type="scientific">Coptis chinensis</name>
    <dbReference type="NCBI Taxonomy" id="261450"/>
    <lineage>
        <taxon>Eukaryota</taxon>
        <taxon>Viridiplantae</taxon>
        <taxon>Streptophyta</taxon>
        <taxon>Embryophyta</taxon>
        <taxon>Tracheophyta</taxon>
        <taxon>Spermatophyta</taxon>
        <taxon>Magnoliopsida</taxon>
        <taxon>Ranunculales</taxon>
        <taxon>Ranunculaceae</taxon>
        <taxon>Coptidoideae</taxon>
        <taxon>Coptis</taxon>
    </lineage>
</organism>
<dbReference type="Proteomes" id="UP000631114">
    <property type="component" value="Unassembled WGS sequence"/>
</dbReference>
<feature type="zinc finger region" description="C3H1-type" evidence="1">
    <location>
        <begin position="269"/>
        <end position="295"/>
    </location>
</feature>
<dbReference type="Gene3D" id="4.10.1000.10">
    <property type="entry name" value="Zinc finger, CCCH-type"/>
    <property type="match status" value="1"/>
</dbReference>
<evidence type="ECO:0000256" key="1">
    <source>
        <dbReference type="PROSITE-ProRule" id="PRU00723"/>
    </source>
</evidence>
<evidence type="ECO:0000256" key="2">
    <source>
        <dbReference type="SAM" id="Phobius"/>
    </source>
</evidence>
<dbReference type="PROSITE" id="PS50103">
    <property type="entry name" value="ZF_C3H1"/>
    <property type="match status" value="1"/>
</dbReference>
<feature type="transmembrane region" description="Helical" evidence="2">
    <location>
        <begin position="360"/>
        <end position="379"/>
    </location>
</feature>
<keyword evidence="5" id="KW-1185">Reference proteome</keyword>
<feature type="domain" description="C3H1-type" evidence="3">
    <location>
        <begin position="269"/>
        <end position="295"/>
    </location>
</feature>
<dbReference type="InterPro" id="IPR000571">
    <property type="entry name" value="Znf_CCCH"/>
</dbReference>
<keyword evidence="1" id="KW-0862">Zinc</keyword>
<dbReference type="AlphaFoldDB" id="A0A835LNB5"/>
<comment type="caution">
    <text evidence="4">The sequence shown here is derived from an EMBL/GenBank/DDBJ whole genome shotgun (WGS) entry which is preliminary data.</text>
</comment>
<keyword evidence="2" id="KW-0812">Transmembrane</keyword>
<reference evidence="4 5" key="1">
    <citation type="submission" date="2020-10" db="EMBL/GenBank/DDBJ databases">
        <title>The Coptis chinensis genome and diversification of protoberbering-type alkaloids.</title>
        <authorList>
            <person name="Wang B."/>
            <person name="Shu S."/>
            <person name="Song C."/>
            <person name="Liu Y."/>
        </authorList>
    </citation>
    <scope>NUCLEOTIDE SEQUENCE [LARGE SCALE GENOMIC DNA]</scope>
    <source>
        <strain evidence="4">HL-2020</strain>
        <tissue evidence="4">Leaf</tissue>
    </source>
</reference>
<proteinExistence type="predicted"/>
<dbReference type="EMBL" id="JADFTS010000007">
    <property type="protein sequence ID" value="KAF9598807.1"/>
    <property type="molecule type" value="Genomic_DNA"/>
</dbReference>
<keyword evidence="1" id="KW-0479">Metal-binding</keyword>
<name>A0A835LNB5_9MAGN</name>
<evidence type="ECO:0000259" key="3">
    <source>
        <dbReference type="PROSITE" id="PS50103"/>
    </source>
</evidence>
<evidence type="ECO:0000313" key="4">
    <source>
        <dbReference type="EMBL" id="KAF9598807.1"/>
    </source>
</evidence>
<keyword evidence="2" id="KW-1133">Transmembrane helix</keyword>
<dbReference type="PANTHER" id="PTHR46156">
    <property type="entry name" value="CCCH ZINGC FINGER"/>
    <property type="match status" value="1"/>
</dbReference>
<dbReference type="GO" id="GO:0008270">
    <property type="term" value="F:zinc ion binding"/>
    <property type="evidence" value="ECO:0007669"/>
    <property type="project" value="UniProtKB-KW"/>
</dbReference>